<keyword evidence="3" id="KW-1185">Reference proteome</keyword>
<comment type="caution">
    <text evidence="2">The sequence shown here is derived from an EMBL/GenBank/DDBJ whole genome shotgun (WGS) entry which is preliminary data.</text>
</comment>
<name>A0A9W4WND5_9PEZI</name>
<dbReference type="EMBL" id="CAMGZC010002689">
    <property type="protein sequence ID" value="CAI0655185.1"/>
    <property type="molecule type" value="Genomic_DNA"/>
</dbReference>
<protein>
    <submittedName>
        <fullName evidence="2">Uncharacterized protein</fullName>
    </submittedName>
</protein>
<evidence type="ECO:0000313" key="2">
    <source>
        <dbReference type="EMBL" id="CAI0655185.1"/>
    </source>
</evidence>
<reference evidence="2" key="1">
    <citation type="submission" date="2022-08" db="EMBL/GenBank/DDBJ databases">
        <authorList>
            <person name="Giroux E."/>
            <person name="Giroux E."/>
        </authorList>
    </citation>
    <scope>NUCLEOTIDE SEQUENCE</scope>
    <source>
        <strain evidence="2">H1091258</strain>
    </source>
</reference>
<gene>
    <name evidence="2" type="ORF">CGXH109_LOCUS146259</name>
</gene>
<evidence type="ECO:0000256" key="1">
    <source>
        <dbReference type="SAM" id="MobiDB-lite"/>
    </source>
</evidence>
<feature type="non-terminal residue" evidence="2">
    <location>
        <position position="158"/>
    </location>
</feature>
<sequence>MLQEKHIINFSSKHAGSAQVKPSNSFFPKFFLNFLTATALYSTTSLYLSRDRYSYIGRNISAGYLLISLGRPLGSPKREERDVHNLSLRAGSLYYRCILLSRATQQGPFYAYNYNANIQINVSLQLYYLPYERYCSYDDNNKEEDNRDSRGQGSKDET</sequence>
<dbReference type="AlphaFoldDB" id="A0A9W4WND5"/>
<organism evidence="2 3">
    <name type="scientific">Colletotrichum noveboracense</name>
    <dbReference type="NCBI Taxonomy" id="2664923"/>
    <lineage>
        <taxon>Eukaryota</taxon>
        <taxon>Fungi</taxon>
        <taxon>Dikarya</taxon>
        <taxon>Ascomycota</taxon>
        <taxon>Pezizomycotina</taxon>
        <taxon>Sordariomycetes</taxon>
        <taxon>Hypocreomycetidae</taxon>
        <taxon>Glomerellales</taxon>
        <taxon>Glomerellaceae</taxon>
        <taxon>Colletotrichum</taxon>
        <taxon>Colletotrichum gloeosporioides species complex</taxon>
    </lineage>
</organism>
<evidence type="ECO:0000313" key="3">
    <source>
        <dbReference type="Proteomes" id="UP001152533"/>
    </source>
</evidence>
<proteinExistence type="predicted"/>
<accession>A0A9W4WND5</accession>
<feature type="region of interest" description="Disordered" evidence="1">
    <location>
        <begin position="139"/>
        <end position="158"/>
    </location>
</feature>
<dbReference type="Proteomes" id="UP001152533">
    <property type="component" value="Unassembled WGS sequence"/>
</dbReference>